<dbReference type="PIRSF" id="PIRSF004729">
    <property type="entry name" value="MutL"/>
    <property type="match status" value="1"/>
</dbReference>
<organism evidence="1">
    <name type="scientific">Proteinivorax tanatarense</name>
    <dbReference type="NCBI Taxonomy" id="1260629"/>
    <lineage>
        <taxon>Bacteria</taxon>
        <taxon>Bacillati</taxon>
        <taxon>Bacillota</taxon>
        <taxon>Clostridia</taxon>
        <taxon>Eubacteriales</taxon>
        <taxon>Proteinivoracaceae</taxon>
        <taxon>Proteinivorax</taxon>
    </lineage>
</organism>
<proteinExistence type="predicted"/>
<reference evidence="1" key="1">
    <citation type="journal article" date="2013" name="Extremophiles">
        <title>Proteinivorax tanatarense gen. nov., sp. nov., an anaerobic, haloalkaliphilic, proteolytic bacterium isolated from a decaying algal bloom, and proposal of Proteinivoraceae fam. nov.</title>
        <authorList>
            <person name="Kevbrin V."/>
            <person name="Boltyanskaya Y."/>
            <person name="Zhilina T."/>
            <person name="Kolganova T."/>
            <person name="Lavrentjeva E."/>
            <person name="Kuznetsov B."/>
        </authorList>
    </citation>
    <scope>NUCLEOTIDE SEQUENCE</scope>
    <source>
        <strain evidence="1">Z-910T</strain>
    </source>
</reference>
<dbReference type="SUPFAM" id="SSF53067">
    <property type="entry name" value="Actin-like ATPase domain"/>
    <property type="match status" value="1"/>
</dbReference>
<dbReference type="Pfam" id="PF13941">
    <property type="entry name" value="MutL"/>
    <property type="match status" value="1"/>
</dbReference>
<accession>A0AAU7VIZ6</accession>
<dbReference type="EMBL" id="CP158367">
    <property type="protein sequence ID" value="XBX73845.1"/>
    <property type="molecule type" value="Genomic_DNA"/>
</dbReference>
<evidence type="ECO:0000313" key="1">
    <source>
        <dbReference type="EMBL" id="XBX73845.1"/>
    </source>
</evidence>
<sequence length="459" mass="49919">MIEAVLLIDFGSTFTKVTAVDVEARKIIATAKAPTTVELGIDKGLIEAIDKLEKSAEVKLKYRRKLACSSAAGGLKMVAIGLVPDLTAEAAKTAALGAGAKLMDVYSYRLNNKELKEITNLNPDIILLAGGTDGGNSEVIVENGKKLAQSDINCPIIVAGNKDVQDELYEILSEQNKEFSIIDNVLPSLDKINIEPAREEIRKVFINNIISAKGFDVIKKEINSIVMPTPEAVLQAGKFISEHKLLGSEELIIVDMGGATTDVHSFTDGMPNTTGVVYRGLPQPFAKRTVEGDLGMRYSLCALIEEIGEAKIKKELPDLNLDNIIKNINEDYWNEDVTWEFENYLARHGVNKAVRRHGGTVETVYTPQGASYIQTGKDLTNVGVVIGTGGPLVNSSKSGYILKGALFNPDEPMVLMPKRCNFSVDRKYVLSSIGLLVDDFPEVAKAIVQDNFDFIEGGN</sequence>
<gene>
    <name evidence="1" type="primary">glmL</name>
    <name evidence="1" type="ORF">PRVXT_001856</name>
</gene>
<dbReference type="NCBIfam" id="TIGR01319">
    <property type="entry name" value="glmL_fam"/>
    <property type="match status" value="1"/>
</dbReference>
<reference evidence="1" key="2">
    <citation type="submission" date="2024-06" db="EMBL/GenBank/DDBJ databases">
        <authorList>
            <person name="Petrova K.O."/>
            <person name="Toshchakov S.V."/>
            <person name="Boltjanskaja Y.V."/>
            <person name="Kevbrin V."/>
        </authorList>
    </citation>
    <scope>NUCLEOTIDE SEQUENCE</scope>
    <source>
        <strain evidence="1">Z-910T</strain>
    </source>
</reference>
<dbReference type="NCBIfam" id="NF040745">
    <property type="entry name" value="accessory_GlmL"/>
    <property type="match status" value="1"/>
</dbReference>
<dbReference type="InterPro" id="IPR006230">
    <property type="entry name" value="MutL"/>
</dbReference>
<dbReference type="RefSeq" id="WP_350342607.1">
    <property type="nucleotide sequence ID" value="NZ_CP158367.1"/>
</dbReference>
<name>A0AAU7VIZ6_9FIRM</name>
<protein>
    <submittedName>
        <fullName evidence="1">Methylaspartate mutase accessory protein GlmL</fullName>
    </submittedName>
</protein>
<dbReference type="AlphaFoldDB" id="A0AAU7VIZ6"/>
<dbReference type="InterPro" id="IPR043129">
    <property type="entry name" value="ATPase_NBD"/>
</dbReference>